<feature type="region of interest" description="Disordered" evidence="5">
    <location>
        <begin position="1"/>
        <end position="21"/>
    </location>
</feature>
<evidence type="ECO:0000313" key="8">
    <source>
        <dbReference type="EMBL" id="MDP9905403.1"/>
    </source>
</evidence>
<evidence type="ECO:0000256" key="5">
    <source>
        <dbReference type="SAM" id="MobiDB-lite"/>
    </source>
</evidence>
<organism evidence="8 11">
    <name type="scientific">Arthrobacter bambusae</name>
    <dbReference type="NCBI Taxonomy" id="1338426"/>
    <lineage>
        <taxon>Bacteria</taxon>
        <taxon>Bacillati</taxon>
        <taxon>Actinomycetota</taxon>
        <taxon>Actinomycetes</taxon>
        <taxon>Micrococcales</taxon>
        <taxon>Micrococcaceae</taxon>
        <taxon>Arthrobacter</taxon>
    </lineage>
</organism>
<evidence type="ECO:0000313" key="11">
    <source>
        <dbReference type="Proteomes" id="UP001242995"/>
    </source>
</evidence>
<dbReference type="Proteomes" id="UP001242995">
    <property type="component" value="Unassembled WGS sequence"/>
</dbReference>
<feature type="transmembrane region" description="Helical" evidence="6">
    <location>
        <begin position="41"/>
        <end position="66"/>
    </location>
</feature>
<feature type="domain" description="ANTAR" evidence="7">
    <location>
        <begin position="183"/>
        <end position="244"/>
    </location>
</feature>
<proteinExistence type="predicted"/>
<evidence type="ECO:0000259" key="7">
    <source>
        <dbReference type="PROSITE" id="PS50921"/>
    </source>
</evidence>
<dbReference type="Proteomes" id="UP001230951">
    <property type="component" value="Unassembled WGS sequence"/>
</dbReference>
<dbReference type="InterPro" id="IPR003018">
    <property type="entry name" value="GAF"/>
</dbReference>
<dbReference type="EMBL" id="JAUSRG010000005">
    <property type="protein sequence ID" value="MDP9905403.1"/>
    <property type="molecule type" value="Genomic_DNA"/>
</dbReference>
<dbReference type="InterPro" id="IPR036388">
    <property type="entry name" value="WH-like_DNA-bd_sf"/>
</dbReference>
<dbReference type="AlphaFoldDB" id="A0AAW8DK92"/>
<dbReference type="Gene3D" id="1.10.10.10">
    <property type="entry name" value="Winged helix-like DNA-binding domain superfamily/Winged helix DNA-binding domain"/>
    <property type="match status" value="1"/>
</dbReference>
<evidence type="ECO:0000256" key="1">
    <source>
        <dbReference type="ARBA" id="ARBA00022679"/>
    </source>
</evidence>
<evidence type="ECO:0000313" key="9">
    <source>
        <dbReference type="EMBL" id="MDQ0180535.1"/>
    </source>
</evidence>
<dbReference type="InterPro" id="IPR012074">
    <property type="entry name" value="GAF_ANTAR"/>
</dbReference>
<dbReference type="SMART" id="SM00065">
    <property type="entry name" value="GAF"/>
    <property type="match status" value="1"/>
</dbReference>
<keyword evidence="10" id="KW-1185">Reference proteome</keyword>
<dbReference type="InterPro" id="IPR029016">
    <property type="entry name" value="GAF-like_dom_sf"/>
</dbReference>
<dbReference type="EMBL" id="JAUSTF010000003">
    <property type="protein sequence ID" value="MDQ0180535.1"/>
    <property type="molecule type" value="Genomic_DNA"/>
</dbReference>
<dbReference type="SUPFAM" id="SSF55781">
    <property type="entry name" value="GAF domain-like"/>
    <property type="match status" value="1"/>
</dbReference>
<dbReference type="GO" id="GO:0003723">
    <property type="term" value="F:RNA binding"/>
    <property type="evidence" value="ECO:0007669"/>
    <property type="project" value="InterPro"/>
</dbReference>
<name>A0AAW8DK92_9MICC</name>
<dbReference type="SMART" id="SM01012">
    <property type="entry name" value="ANTAR"/>
    <property type="match status" value="1"/>
</dbReference>
<evidence type="ECO:0000256" key="4">
    <source>
        <dbReference type="ARBA" id="ARBA00023163"/>
    </source>
</evidence>
<keyword evidence="3" id="KW-0805">Transcription regulation</keyword>
<keyword evidence="1" id="KW-0808">Transferase</keyword>
<dbReference type="PIRSF" id="PIRSF036625">
    <property type="entry name" value="GAF_ANTAR"/>
    <property type="match status" value="1"/>
</dbReference>
<keyword evidence="6" id="KW-1133">Transmembrane helix</keyword>
<dbReference type="InterPro" id="IPR011006">
    <property type="entry name" value="CheY-like_superfamily"/>
</dbReference>
<keyword evidence="6" id="KW-0812">Transmembrane</keyword>
<evidence type="ECO:0000256" key="6">
    <source>
        <dbReference type="SAM" id="Phobius"/>
    </source>
</evidence>
<dbReference type="Gene3D" id="3.30.450.40">
    <property type="match status" value="1"/>
</dbReference>
<evidence type="ECO:0000313" key="10">
    <source>
        <dbReference type="Proteomes" id="UP001230951"/>
    </source>
</evidence>
<dbReference type="SUPFAM" id="SSF52172">
    <property type="entry name" value="CheY-like"/>
    <property type="match status" value="1"/>
</dbReference>
<comment type="caution">
    <text evidence="8">The sequence shown here is derived from an EMBL/GenBank/DDBJ whole genome shotgun (WGS) entry which is preliminary data.</text>
</comment>
<keyword evidence="4" id="KW-0804">Transcription</keyword>
<keyword evidence="6" id="KW-0472">Membrane</keyword>
<dbReference type="RefSeq" id="WP_284990523.1">
    <property type="nucleotide sequence ID" value="NZ_JAUSRG010000005.1"/>
</dbReference>
<dbReference type="GO" id="GO:0016301">
    <property type="term" value="F:kinase activity"/>
    <property type="evidence" value="ECO:0007669"/>
    <property type="project" value="UniProtKB-KW"/>
</dbReference>
<sequence>MIDPQWDAAPGASTAPARNRRQDPCITLQELVLDSSDVMEFLAALAGVAAAVLSTITNTLSCGVTLRRRKRSPAAAGSDERGRVLEELQNDLHDGPSLTALRDDDVILVPDTGGENRWRDSMDALRRNGIRSILAVPLDLAGEAEAVMSLYSTKPLGFSGPDITAAEAFADSAAKSLRLALRIAHLRHARNDLTAAMQSRSTIDTAVGIVMAQNRCSRDTAVKVLTRASNSRNVKLRDIAAQVIASVSGETDLAPYFDE</sequence>
<protein>
    <submittedName>
        <fullName evidence="8">GAF domain-containing protein</fullName>
    </submittedName>
</protein>
<dbReference type="PROSITE" id="PS50921">
    <property type="entry name" value="ANTAR"/>
    <property type="match status" value="1"/>
</dbReference>
<dbReference type="Pfam" id="PF01590">
    <property type="entry name" value="GAF"/>
    <property type="match status" value="1"/>
</dbReference>
<evidence type="ECO:0000256" key="3">
    <source>
        <dbReference type="ARBA" id="ARBA00023015"/>
    </source>
</evidence>
<dbReference type="Pfam" id="PF03861">
    <property type="entry name" value="ANTAR"/>
    <property type="match status" value="1"/>
</dbReference>
<accession>A0AAW8DK92</accession>
<keyword evidence="2" id="KW-0418">Kinase</keyword>
<reference evidence="8 10" key="1">
    <citation type="submission" date="2023-07" db="EMBL/GenBank/DDBJ databases">
        <title>Sorghum-associated microbial communities from plants grown in Nebraska, USA.</title>
        <authorList>
            <person name="Schachtman D."/>
        </authorList>
    </citation>
    <scope>NUCLEOTIDE SEQUENCE</scope>
    <source>
        <strain evidence="8">DS1006</strain>
        <strain evidence="9 10">DS1016</strain>
    </source>
</reference>
<gene>
    <name evidence="8" type="ORF">J2S90_002369</name>
    <name evidence="9" type="ORF">J2S93_001957</name>
</gene>
<dbReference type="InterPro" id="IPR005561">
    <property type="entry name" value="ANTAR"/>
</dbReference>
<evidence type="ECO:0000256" key="2">
    <source>
        <dbReference type="ARBA" id="ARBA00022777"/>
    </source>
</evidence>